<dbReference type="AlphaFoldDB" id="A0A5M8FMB2"/>
<evidence type="ECO:0000256" key="2">
    <source>
        <dbReference type="ARBA" id="ARBA00022801"/>
    </source>
</evidence>
<dbReference type="CDD" id="cd00085">
    <property type="entry name" value="HNHc"/>
    <property type="match status" value="1"/>
</dbReference>
<evidence type="ECO:0000313" key="7">
    <source>
        <dbReference type="EMBL" id="KAA6186053.1"/>
    </source>
</evidence>
<dbReference type="OrthoDB" id="9796565at2"/>
<evidence type="ECO:0000256" key="5">
    <source>
        <dbReference type="SAM" id="MobiDB-lite"/>
    </source>
</evidence>
<dbReference type="Gene3D" id="1.10.30.50">
    <property type="match status" value="1"/>
</dbReference>
<evidence type="ECO:0000256" key="4">
    <source>
        <dbReference type="ARBA" id="ARBA00040194"/>
    </source>
</evidence>
<name>A0A5M8FMB2_9GAMM</name>
<dbReference type="NCBIfam" id="NF008448">
    <property type="entry name" value="PRK11295.1"/>
    <property type="match status" value="1"/>
</dbReference>
<evidence type="ECO:0000313" key="8">
    <source>
        <dbReference type="Proteomes" id="UP000322981"/>
    </source>
</evidence>
<dbReference type="GO" id="GO:0008270">
    <property type="term" value="F:zinc ion binding"/>
    <property type="evidence" value="ECO:0007669"/>
    <property type="project" value="InterPro"/>
</dbReference>
<keyword evidence="1" id="KW-0540">Nuclease</keyword>
<feature type="region of interest" description="Disordered" evidence="5">
    <location>
        <begin position="109"/>
        <end position="137"/>
    </location>
</feature>
<dbReference type="PANTHER" id="PTHR41286:SF1">
    <property type="entry name" value="HNH NUCLEASE YAJD-RELATED"/>
    <property type="match status" value="1"/>
</dbReference>
<accession>A0A5M8FMB2</accession>
<dbReference type="RefSeq" id="WP_150091700.1">
    <property type="nucleotide sequence ID" value="NZ_JBFUOH010000034.1"/>
</dbReference>
<gene>
    <name evidence="7" type="ORF">F2Q65_06730</name>
</gene>
<dbReference type="PANTHER" id="PTHR41286">
    <property type="entry name" value="HNH NUCLEASE YAJD-RELATED"/>
    <property type="match status" value="1"/>
</dbReference>
<keyword evidence="2" id="KW-0378">Hydrolase</keyword>
<dbReference type="SMART" id="SM00507">
    <property type="entry name" value="HNHc"/>
    <property type="match status" value="1"/>
</dbReference>
<dbReference type="GO" id="GO:0004519">
    <property type="term" value="F:endonuclease activity"/>
    <property type="evidence" value="ECO:0007669"/>
    <property type="project" value="InterPro"/>
</dbReference>
<comment type="similarity">
    <text evidence="3">Belongs to the HNH nuclease family.</text>
</comment>
<evidence type="ECO:0000256" key="1">
    <source>
        <dbReference type="ARBA" id="ARBA00022722"/>
    </source>
</evidence>
<protein>
    <recommendedName>
        <fullName evidence="4">Putative HNH nuclease YajD</fullName>
    </recommendedName>
</protein>
<dbReference type="InterPro" id="IPR002711">
    <property type="entry name" value="HNH"/>
</dbReference>
<dbReference type="EMBL" id="VWXX01000006">
    <property type="protein sequence ID" value="KAA6186053.1"/>
    <property type="molecule type" value="Genomic_DNA"/>
</dbReference>
<dbReference type="InterPro" id="IPR003615">
    <property type="entry name" value="HNH_nuc"/>
</dbReference>
<dbReference type="Pfam" id="PF01844">
    <property type="entry name" value="HNH"/>
    <property type="match status" value="1"/>
</dbReference>
<evidence type="ECO:0000256" key="3">
    <source>
        <dbReference type="ARBA" id="ARBA00038412"/>
    </source>
</evidence>
<dbReference type="Proteomes" id="UP000322981">
    <property type="component" value="Unassembled WGS sequence"/>
</dbReference>
<proteinExistence type="inferred from homology"/>
<sequence>MSRQTPARHGKTGQPIDTDKLDRVVAAARQASDERALGYRERALKLYPWVCGRCGREFTHSNLRELTVHHKDMDHDNNPPDGSNWELLCLYCHDNEHQKYEEHLAALAAGHAPKASGRQQPQTVHRPFDGLADLLKK</sequence>
<feature type="domain" description="HNH nuclease" evidence="6">
    <location>
        <begin position="39"/>
        <end position="94"/>
    </location>
</feature>
<dbReference type="GO" id="GO:0005829">
    <property type="term" value="C:cytosol"/>
    <property type="evidence" value="ECO:0007669"/>
    <property type="project" value="TreeGrafter"/>
</dbReference>
<dbReference type="GO" id="GO:0016787">
    <property type="term" value="F:hydrolase activity"/>
    <property type="evidence" value="ECO:0007669"/>
    <property type="project" value="UniProtKB-KW"/>
</dbReference>
<organism evidence="7 8">
    <name type="scientific">Thiohalocapsa marina</name>
    <dbReference type="NCBI Taxonomy" id="424902"/>
    <lineage>
        <taxon>Bacteria</taxon>
        <taxon>Pseudomonadati</taxon>
        <taxon>Pseudomonadota</taxon>
        <taxon>Gammaproteobacteria</taxon>
        <taxon>Chromatiales</taxon>
        <taxon>Chromatiaceae</taxon>
        <taxon>Thiohalocapsa</taxon>
    </lineage>
</organism>
<evidence type="ECO:0000259" key="6">
    <source>
        <dbReference type="SMART" id="SM00507"/>
    </source>
</evidence>
<reference evidence="7 8" key="1">
    <citation type="submission" date="2019-09" db="EMBL/GenBank/DDBJ databases">
        <title>Whole-genome sequence of the purple sulfur bacterium Thiohalocapsa marina DSM 19078.</title>
        <authorList>
            <person name="Kyndt J.A."/>
            <person name="Meyer T.E."/>
        </authorList>
    </citation>
    <scope>NUCLEOTIDE SEQUENCE [LARGE SCALE GENOMIC DNA]</scope>
    <source>
        <strain evidence="7 8">DSM 19078</strain>
    </source>
</reference>
<dbReference type="GO" id="GO:0003676">
    <property type="term" value="F:nucleic acid binding"/>
    <property type="evidence" value="ECO:0007669"/>
    <property type="project" value="InterPro"/>
</dbReference>
<comment type="caution">
    <text evidence="7">The sequence shown here is derived from an EMBL/GenBank/DDBJ whole genome shotgun (WGS) entry which is preliminary data.</text>
</comment>
<keyword evidence="8" id="KW-1185">Reference proteome</keyword>